<dbReference type="PANTHER" id="PTHR24220:SF689">
    <property type="entry name" value="LIPOPROTEIN-RELEASING SYSTEM ATP-BINDING PROTEIN LOLD"/>
    <property type="match status" value="1"/>
</dbReference>
<evidence type="ECO:0000313" key="6">
    <source>
        <dbReference type="EMBL" id="CDM66345.1"/>
    </source>
</evidence>
<dbReference type="InterPro" id="IPR003593">
    <property type="entry name" value="AAA+_ATPase"/>
</dbReference>
<dbReference type="STRING" id="454194.PYK22_02373"/>
<evidence type="ECO:0000256" key="4">
    <source>
        <dbReference type="ARBA" id="ARBA00022840"/>
    </source>
</evidence>
<keyword evidence="7" id="KW-1185">Reference proteome</keyword>
<dbReference type="SUPFAM" id="SSF52540">
    <property type="entry name" value="P-loop containing nucleoside triphosphate hydrolases"/>
    <property type="match status" value="1"/>
</dbReference>
<evidence type="ECO:0000259" key="5">
    <source>
        <dbReference type="PROSITE" id="PS50893"/>
    </source>
</evidence>
<keyword evidence="6" id="KW-0378">Hydrolase</keyword>
<feature type="domain" description="ABC transporter" evidence="5">
    <location>
        <begin position="10"/>
        <end position="222"/>
    </location>
</feature>
<dbReference type="InterPro" id="IPR017871">
    <property type="entry name" value="ABC_transporter-like_CS"/>
</dbReference>
<dbReference type="InterPro" id="IPR003439">
    <property type="entry name" value="ABC_transporter-like_ATP-bd"/>
</dbReference>
<dbReference type="InterPro" id="IPR017911">
    <property type="entry name" value="MacB-like_ATP-bd"/>
</dbReference>
<dbReference type="Pfam" id="PF00005">
    <property type="entry name" value="ABC_tran"/>
    <property type="match status" value="1"/>
</dbReference>
<evidence type="ECO:0000256" key="1">
    <source>
        <dbReference type="ARBA" id="ARBA00005417"/>
    </source>
</evidence>
<dbReference type="Proteomes" id="UP000031518">
    <property type="component" value="Unassembled WGS sequence"/>
</dbReference>
<keyword evidence="4" id="KW-0067">ATP-binding</keyword>
<comment type="similarity">
    <text evidence="1">Belongs to the ABC transporter superfamily.</text>
</comment>
<dbReference type="CDD" id="cd03255">
    <property type="entry name" value="ABC_MJ0796_LolCDE_FtsE"/>
    <property type="match status" value="1"/>
</dbReference>
<dbReference type="GO" id="GO:0016887">
    <property type="term" value="F:ATP hydrolysis activity"/>
    <property type="evidence" value="ECO:0007669"/>
    <property type="project" value="InterPro"/>
</dbReference>
<dbReference type="InterPro" id="IPR015854">
    <property type="entry name" value="ABC_transpr_LolD-like"/>
</dbReference>
<dbReference type="InterPro" id="IPR027417">
    <property type="entry name" value="P-loop_NTPase"/>
</dbReference>
<reference evidence="6 7" key="1">
    <citation type="submission" date="2013-12" db="EMBL/GenBank/DDBJ databases">
        <authorList>
            <person name="Stott M."/>
        </authorList>
    </citation>
    <scope>NUCLEOTIDE SEQUENCE [LARGE SCALE GENOMIC DNA]</scope>
    <source>
        <strain evidence="6 7">K22</strain>
    </source>
</reference>
<gene>
    <name evidence="6" type="ORF">PYK22_02373</name>
</gene>
<dbReference type="EC" id="3.6.3.-" evidence="6"/>
<sequence length="222" mass="23863">MNEMTRKIALSARDVWKVFHNASGERIEVLRGVSFSVGVGETIAIMGASGAGKTTLLHLIGGIERADAGTIELGDQQARARVAFVFQSHRLLLDLTAIENVALPLLVARCRKREAFARARAVLAQIGLDARAEHPIGHLSGGEQQRVAIARALVTGPRLVLADEPTGNLDEQTASKVAQLLIELCRRDGTSAVIATHNESLARLCDRALLLKDGRLSARDPL</sequence>
<dbReference type="GO" id="GO:0022857">
    <property type="term" value="F:transmembrane transporter activity"/>
    <property type="evidence" value="ECO:0007669"/>
    <property type="project" value="TreeGrafter"/>
</dbReference>
<dbReference type="AlphaFoldDB" id="A0A0B6X1V0"/>
<dbReference type="EMBL" id="CBXV010000008">
    <property type="protein sequence ID" value="CDM66345.1"/>
    <property type="molecule type" value="Genomic_DNA"/>
</dbReference>
<evidence type="ECO:0000256" key="2">
    <source>
        <dbReference type="ARBA" id="ARBA00022448"/>
    </source>
</evidence>
<dbReference type="PROSITE" id="PS00211">
    <property type="entry name" value="ABC_TRANSPORTER_1"/>
    <property type="match status" value="1"/>
</dbReference>
<dbReference type="GO" id="GO:0005524">
    <property type="term" value="F:ATP binding"/>
    <property type="evidence" value="ECO:0007669"/>
    <property type="project" value="UniProtKB-KW"/>
</dbReference>
<name>A0A0B6X1V0_9BACT</name>
<dbReference type="SMART" id="SM00382">
    <property type="entry name" value="AAA"/>
    <property type="match status" value="1"/>
</dbReference>
<reference evidence="6 7" key="2">
    <citation type="submission" date="2015-01" db="EMBL/GenBank/DDBJ databases">
        <title>Complete genome sequence of Pyrinomonas methylaliphatogenes type strain K22T.</title>
        <authorList>
            <person name="Lee K.C.Y."/>
            <person name="Power J.F."/>
            <person name="Dunfield P.F."/>
            <person name="Morgan X.C."/>
            <person name="Huttenhower C."/>
            <person name="Stott M.B."/>
        </authorList>
    </citation>
    <scope>NUCLEOTIDE SEQUENCE [LARGE SCALE GENOMIC DNA]</scope>
    <source>
        <strain evidence="6 7">K22</strain>
    </source>
</reference>
<evidence type="ECO:0000256" key="3">
    <source>
        <dbReference type="ARBA" id="ARBA00022741"/>
    </source>
</evidence>
<dbReference type="GO" id="GO:0005886">
    <property type="term" value="C:plasma membrane"/>
    <property type="evidence" value="ECO:0007669"/>
    <property type="project" value="TreeGrafter"/>
</dbReference>
<protein>
    <submittedName>
        <fullName evidence="6">ABC-type antimicrobial peptide transport system, ATPase component</fullName>
        <ecNumber evidence="6">3.6.3.-</ecNumber>
    </submittedName>
</protein>
<dbReference type="PANTHER" id="PTHR24220">
    <property type="entry name" value="IMPORT ATP-BINDING PROTEIN"/>
    <property type="match status" value="1"/>
</dbReference>
<accession>A0A0B6X1V0</accession>
<dbReference type="Gene3D" id="3.40.50.300">
    <property type="entry name" value="P-loop containing nucleotide triphosphate hydrolases"/>
    <property type="match status" value="1"/>
</dbReference>
<proteinExistence type="inferred from homology"/>
<keyword evidence="3" id="KW-0547">Nucleotide-binding</keyword>
<keyword evidence="2" id="KW-0813">Transport</keyword>
<evidence type="ECO:0000313" key="7">
    <source>
        <dbReference type="Proteomes" id="UP000031518"/>
    </source>
</evidence>
<organism evidence="6 7">
    <name type="scientific">Pyrinomonas methylaliphatogenes</name>
    <dbReference type="NCBI Taxonomy" id="454194"/>
    <lineage>
        <taxon>Bacteria</taxon>
        <taxon>Pseudomonadati</taxon>
        <taxon>Acidobacteriota</taxon>
        <taxon>Blastocatellia</taxon>
        <taxon>Blastocatellales</taxon>
        <taxon>Pyrinomonadaceae</taxon>
        <taxon>Pyrinomonas</taxon>
    </lineage>
</organism>
<dbReference type="PROSITE" id="PS50893">
    <property type="entry name" value="ABC_TRANSPORTER_2"/>
    <property type="match status" value="1"/>
</dbReference>